<name>A0ABT8L2G5_9BACT</name>
<proteinExistence type="predicted"/>
<evidence type="ECO:0000313" key="2">
    <source>
        <dbReference type="Proteomes" id="UP001172083"/>
    </source>
</evidence>
<evidence type="ECO:0000313" key="1">
    <source>
        <dbReference type="EMBL" id="MDN5211426.1"/>
    </source>
</evidence>
<sequence length="164" mass="18484">MTHHYKSYRFGAITAALIYFLILVEPPAYGQHQPYSGIPSLVWPTLYDIKYKKAQDALGVFDQPVFSEAVKKLEGKEITLPGYMIPFEGTAHSKEFMFSSMPLNACFFCGIGGPETVVQVKMAKATNYDDKPVEIKGRLKLNIDDPDQHFYILEESVNLGPVSW</sequence>
<reference evidence="1" key="1">
    <citation type="submission" date="2023-06" db="EMBL/GenBank/DDBJ databases">
        <title>Genomic of Agaribacillus aureum.</title>
        <authorList>
            <person name="Wang G."/>
        </authorList>
    </citation>
    <scope>NUCLEOTIDE SEQUENCE</scope>
    <source>
        <strain evidence="1">BMA12</strain>
    </source>
</reference>
<protein>
    <submittedName>
        <fullName evidence="1">DUF3299 domain-containing protein</fullName>
    </submittedName>
</protein>
<gene>
    <name evidence="1" type="ORF">QQ020_05170</name>
</gene>
<dbReference type="Pfam" id="PF11736">
    <property type="entry name" value="DUF3299"/>
    <property type="match status" value="1"/>
</dbReference>
<accession>A0ABT8L2G5</accession>
<dbReference type="Gene3D" id="2.40.50.870">
    <property type="entry name" value="Protein of unknown function (DUF3299)"/>
    <property type="match status" value="1"/>
</dbReference>
<comment type="caution">
    <text evidence="1">The sequence shown here is derived from an EMBL/GenBank/DDBJ whole genome shotgun (WGS) entry which is preliminary data.</text>
</comment>
<dbReference type="Proteomes" id="UP001172083">
    <property type="component" value="Unassembled WGS sequence"/>
</dbReference>
<keyword evidence="2" id="KW-1185">Reference proteome</keyword>
<organism evidence="1 2">
    <name type="scientific">Agaribacillus aureus</name>
    <dbReference type="NCBI Taxonomy" id="3051825"/>
    <lineage>
        <taxon>Bacteria</taxon>
        <taxon>Pseudomonadati</taxon>
        <taxon>Bacteroidota</taxon>
        <taxon>Cytophagia</taxon>
        <taxon>Cytophagales</taxon>
        <taxon>Splendidivirgaceae</taxon>
        <taxon>Agaribacillus</taxon>
    </lineage>
</organism>
<dbReference type="InterPro" id="IPR021727">
    <property type="entry name" value="DUF3299"/>
</dbReference>
<dbReference type="EMBL" id="JAUJEB010000001">
    <property type="protein sequence ID" value="MDN5211426.1"/>
    <property type="molecule type" value="Genomic_DNA"/>
</dbReference>